<dbReference type="Pfam" id="PF03464">
    <property type="entry name" value="eRF1_2"/>
    <property type="match status" value="1"/>
</dbReference>
<dbReference type="InterPro" id="IPR042226">
    <property type="entry name" value="eFR1_2_sf"/>
</dbReference>
<dbReference type="FunFam" id="3.30.420.60:FF:000003">
    <property type="entry name" value="Peptide chain release factor subunit 1"/>
    <property type="match status" value="1"/>
</dbReference>
<dbReference type="SMART" id="SM01194">
    <property type="entry name" value="eRF1_1"/>
    <property type="match status" value="1"/>
</dbReference>
<dbReference type="STRING" id="27342.A0A0H2S5U9"/>
<keyword evidence="6" id="KW-0648">Protein biosynthesis</keyword>
<dbReference type="GO" id="GO:0003747">
    <property type="term" value="F:translation release factor activity"/>
    <property type="evidence" value="ECO:0007669"/>
    <property type="project" value="InterPro"/>
</dbReference>
<evidence type="ECO:0000256" key="1">
    <source>
        <dbReference type="ARBA" id="ARBA00004496"/>
    </source>
</evidence>
<accession>A0A0H2S5U9</accession>
<dbReference type="InterPro" id="IPR029064">
    <property type="entry name" value="Ribosomal_eL30-like_sf"/>
</dbReference>
<dbReference type="SUPFAM" id="SSF55315">
    <property type="entry name" value="L30e-like"/>
    <property type="match status" value="1"/>
</dbReference>
<evidence type="ECO:0000256" key="4">
    <source>
        <dbReference type="ARBA" id="ARBA00013382"/>
    </source>
</evidence>
<dbReference type="Pfam" id="PF03465">
    <property type="entry name" value="eRF1_3"/>
    <property type="match status" value="1"/>
</dbReference>
<evidence type="ECO:0000313" key="8">
    <source>
        <dbReference type="EMBL" id="KLO19587.1"/>
    </source>
</evidence>
<dbReference type="NCBIfam" id="TIGR03676">
    <property type="entry name" value="aRF1_eRF1"/>
    <property type="match status" value="1"/>
</dbReference>
<dbReference type="InterPro" id="IPR005142">
    <property type="entry name" value="eRF1_3"/>
</dbReference>
<dbReference type="PANTHER" id="PTHR10113">
    <property type="entry name" value="PEPTIDE CHAIN RELEASE FACTOR SUBUNIT 1"/>
    <property type="match status" value="1"/>
</dbReference>
<evidence type="ECO:0000256" key="5">
    <source>
        <dbReference type="ARBA" id="ARBA00022490"/>
    </source>
</evidence>
<evidence type="ECO:0000256" key="3">
    <source>
        <dbReference type="ARBA" id="ARBA00011520"/>
    </source>
</evidence>
<dbReference type="InterPro" id="IPR004403">
    <property type="entry name" value="Peptide_chain-rel_eRF1/aRF1"/>
</dbReference>
<gene>
    <name evidence="8" type="ORF">SCHPADRAFT_912567</name>
</gene>
<evidence type="ECO:0000259" key="7">
    <source>
        <dbReference type="SMART" id="SM01194"/>
    </source>
</evidence>
<comment type="subcellular location">
    <subcellularLocation>
        <location evidence="1">Cytoplasm</location>
    </subcellularLocation>
</comment>
<evidence type="ECO:0000313" key="9">
    <source>
        <dbReference type="Proteomes" id="UP000053477"/>
    </source>
</evidence>
<keyword evidence="9" id="KW-1185">Reference proteome</keyword>
<dbReference type="GO" id="GO:0005737">
    <property type="term" value="C:cytoplasm"/>
    <property type="evidence" value="ECO:0007669"/>
    <property type="project" value="UniProtKB-SubCell"/>
</dbReference>
<proteinExistence type="inferred from homology"/>
<evidence type="ECO:0000256" key="2">
    <source>
        <dbReference type="ARBA" id="ARBA00005326"/>
    </source>
</evidence>
<evidence type="ECO:0000256" key="6">
    <source>
        <dbReference type="ARBA" id="ARBA00022917"/>
    </source>
</evidence>
<dbReference type="InterPro" id="IPR005140">
    <property type="entry name" value="eRF1_Pelota-like_N"/>
</dbReference>
<dbReference type="OrthoDB" id="10254527at2759"/>
<dbReference type="FunCoup" id="A0A0H2S5U9">
    <property type="interactions" value="826"/>
</dbReference>
<organism evidence="8 9">
    <name type="scientific">Schizopora paradoxa</name>
    <dbReference type="NCBI Taxonomy" id="27342"/>
    <lineage>
        <taxon>Eukaryota</taxon>
        <taxon>Fungi</taxon>
        <taxon>Dikarya</taxon>
        <taxon>Basidiomycota</taxon>
        <taxon>Agaricomycotina</taxon>
        <taxon>Agaricomycetes</taxon>
        <taxon>Hymenochaetales</taxon>
        <taxon>Schizoporaceae</taxon>
        <taxon>Schizopora</taxon>
    </lineage>
</organism>
<dbReference type="SUPFAM" id="SSF53137">
    <property type="entry name" value="Translational machinery components"/>
    <property type="match status" value="1"/>
</dbReference>
<keyword evidence="5" id="KW-0963">Cytoplasm</keyword>
<dbReference type="EMBL" id="KQ085885">
    <property type="protein sequence ID" value="KLO19587.1"/>
    <property type="molecule type" value="Genomic_DNA"/>
</dbReference>
<feature type="domain" description="eRF1/Pelota-like N-terminal" evidence="7">
    <location>
        <begin position="1"/>
        <end position="136"/>
    </location>
</feature>
<dbReference type="Gene3D" id="3.30.960.10">
    <property type="entry name" value="eRF1 domain 1"/>
    <property type="match status" value="1"/>
</dbReference>
<name>A0A0H2S5U9_9AGAM</name>
<comment type="subunit">
    <text evidence="3">Heterodimer of two subunits, one of which binds GTP.</text>
</comment>
<protein>
    <recommendedName>
        <fullName evidence="4">Eukaryotic peptide chain release factor subunit 1</fullName>
    </recommendedName>
</protein>
<dbReference type="InterPro" id="IPR024049">
    <property type="entry name" value="eRF1_1_sf"/>
</dbReference>
<dbReference type="SUPFAM" id="SSF55481">
    <property type="entry name" value="N-terminal domain of eukaryotic peptide chain release factor subunit 1, ERF1"/>
    <property type="match status" value="1"/>
</dbReference>
<dbReference type="FunFam" id="3.30.1330.30:FF:000006">
    <property type="entry name" value="Peptide chain release factor subunit 1"/>
    <property type="match status" value="1"/>
</dbReference>
<dbReference type="Gene3D" id="3.30.1330.30">
    <property type="match status" value="1"/>
</dbReference>
<dbReference type="InterPro" id="IPR005141">
    <property type="entry name" value="eRF1_2"/>
</dbReference>
<dbReference type="Proteomes" id="UP000053477">
    <property type="component" value="Unassembled WGS sequence"/>
</dbReference>
<comment type="similarity">
    <text evidence="2">Belongs to the eukaryotic release factor 1 family.</text>
</comment>
<dbReference type="Gene3D" id="3.30.420.60">
    <property type="entry name" value="eRF1 domain 2"/>
    <property type="match status" value="1"/>
</dbReference>
<dbReference type="AlphaFoldDB" id="A0A0H2S5U9"/>
<sequence length="417" mass="46502">MNSPDQNIQLWKTKRLIKRLGDAKGEGTSLITLILPPKSSLSQARHNLNSEYGKASNIKSHVNMLSVRSAIKTTQQRLKLFNQVPPNGLVVYAGTIHTTEGKERKISEHIMPPKPINISMYRYSKMFGFIVMDGNGTLFGTLSGNTRTVLRKLTVSLPNKHGRGGQSALRFSRLRDESRRNYIRKVAELAIEHFISSDKVNVEGLVLAGSADFKNDLNGSGLFDQRLAAKVVKVVDVSYGGENGFNQAIKLAADSLANVRFVQETRLLQKYFDEINMNTGKYCFGIDDTLEALNMGAVETLIVWENLEVTRYTLTNAAGDEIIKCLIKEDEKSREKLFDPSTSTEMQQAAEPQPLVEWLAENYKSFGAKLELISDCSQEGTQFVKGFGGIGGILRYKVDFSVFDDGEEEFYSGDEDN</sequence>
<dbReference type="InParanoid" id="A0A0H2S5U9"/>
<reference evidence="8 9" key="1">
    <citation type="submission" date="2015-04" db="EMBL/GenBank/DDBJ databases">
        <title>Complete genome sequence of Schizopora paradoxa KUC8140, a cosmopolitan wood degrader in East Asia.</title>
        <authorList>
            <consortium name="DOE Joint Genome Institute"/>
            <person name="Min B."/>
            <person name="Park H."/>
            <person name="Jang Y."/>
            <person name="Kim J.-J."/>
            <person name="Kim K.H."/>
            <person name="Pangilinan J."/>
            <person name="Lipzen A."/>
            <person name="Riley R."/>
            <person name="Grigoriev I.V."/>
            <person name="Spatafora J.W."/>
            <person name="Choi I.-G."/>
        </authorList>
    </citation>
    <scope>NUCLEOTIDE SEQUENCE [LARGE SCALE GENOMIC DNA]</scope>
    <source>
        <strain evidence="8 9">KUC8140</strain>
    </source>
</reference>